<evidence type="ECO:0008006" key="4">
    <source>
        <dbReference type="Google" id="ProtNLM"/>
    </source>
</evidence>
<protein>
    <recommendedName>
        <fullName evidence="4">DUF4148 domain-containing protein</fullName>
    </recommendedName>
</protein>
<dbReference type="AlphaFoldDB" id="A0A0B2BXA5"/>
<dbReference type="RefSeq" id="WP_039095026.1">
    <property type="nucleotide sequence ID" value="NZ_JTDN01000001.1"/>
</dbReference>
<keyword evidence="3" id="KW-1185">Reference proteome</keyword>
<dbReference type="OrthoDB" id="7433558at2"/>
<dbReference type="Proteomes" id="UP000030988">
    <property type="component" value="Unassembled WGS sequence"/>
</dbReference>
<evidence type="ECO:0000256" key="1">
    <source>
        <dbReference type="SAM" id="SignalP"/>
    </source>
</evidence>
<proteinExistence type="predicted"/>
<keyword evidence="1" id="KW-0732">Signal</keyword>
<feature type="signal peptide" evidence="1">
    <location>
        <begin position="1"/>
        <end position="22"/>
    </location>
</feature>
<dbReference type="EMBL" id="JTDN01000001">
    <property type="protein sequence ID" value="KHL26084.1"/>
    <property type="molecule type" value="Genomic_DNA"/>
</dbReference>
<evidence type="ECO:0000313" key="2">
    <source>
        <dbReference type="EMBL" id="KHL26084.1"/>
    </source>
</evidence>
<name>A0A0B2BXA5_9SPHN</name>
<accession>A0A0B2BXA5</accession>
<gene>
    <name evidence="2" type="ORF">PK98_06040</name>
</gene>
<dbReference type="STRING" id="1572751.PK98_06040"/>
<organism evidence="2 3">
    <name type="scientific">Croceibacterium mercuriale</name>
    <dbReference type="NCBI Taxonomy" id="1572751"/>
    <lineage>
        <taxon>Bacteria</taxon>
        <taxon>Pseudomonadati</taxon>
        <taxon>Pseudomonadota</taxon>
        <taxon>Alphaproteobacteria</taxon>
        <taxon>Sphingomonadales</taxon>
        <taxon>Erythrobacteraceae</taxon>
        <taxon>Croceibacterium</taxon>
    </lineage>
</organism>
<feature type="chain" id="PRO_5002067771" description="DUF4148 domain-containing protein" evidence="1">
    <location>
        <begin position="23"/>
        <end position="124"/>
    </location>
</feature>
<evidence type="ECO:0000313" key="3">
    <source>
        <dbReference type="Proteomes" id="UP000030988"/>
    </source>
</evidence>
<comment type="caution">
    <text evidence="2">The sequence shown here is derived from an EMBL/GenBank/DDBJ whole genome shotgun (WGS) entry which is preliminary data.</text>
</comment>
<reference evidence="2 3" key="1">
    <citation type="submission" date="2014-11" db="EMBL/GenBank/DDBJ databases">
        <title>Draft genome sequence of Kirrobacter mercurialis.</title>
        <authorList>
            <person name="Coil D.A."/>
            <person name="Eisen J.A."/>
        </authorList>
    </citation>
    <scope>NUCLEOTIDE SEQUENCE [LARGE SCALE GENOMIC DNA]</scope>
    <source>
        <strain evidence="2 3">Coronado</strain>
    </source>
</reference>
<sequence>MRLTLAATIVLAIATVPQTASARYVQRWPAESSKSRFLVRADVVQPIPEIEALNRTIEEGRDAGQLDRKTARRLRGEAGRMASAARRYARDGMTPAELHELRVWAIVTREQTDLLRAEMSYIGR</sequence>